<dbReference type="Proteomes" id="UP000431744">
    <property type="component" value="Unassembled WGS sequence"/>
</dbReference>
<dbReference type="InterPro" id="IPR009293">
    <property type="entry name" value="UPF0478"/>
</dbReference>
<keyword evidence="1" id="KW-0812">Transmembrane</keyword>
<dbReference type="RefSeq" id="WP_158028657.1">
    <property type="nucleotide sequence ID" value="NZ_BMHG01000001.1"/>
</dbReference>
<keyword evidence="1" id="KW-0472">Membrane</keyword>
<feature type="transmembrane region" description="Helical" evidence="1">
    <location>
        <begin position="6"/>
        <end position="27"/>
    </location>
</feature>
<proteinExistence type="predicted"/>
<evidence type="ECO:0000313" key="3">
    <source>
        <dbReference type="Proteomes" id="UP000431744"/>
    </source>
</evidence>
<gene>
    <name evidence="2" type="ORF">F8O04_07670</name>
</gene>
<organism evidence="2 3">
    <name type="scientific">Pseudoclavibacter endophyticus</name>
    <dbReference type="NCBI Taxonomy" id="1778590"/>
    <lineage>
        <taxon>Bacteria</taxon>
        <taxon>Bacillati</taxon>
        <taxon>Actinomycetota</taxon>
        <taxon>Actinomycetes</taxon>
        <taxon>Micrococcales</taxon>
        <taxon>Microbacteriaceae</taxon>
        <taxon>Pseudoclavibacter</taxon>
    </lineage>
</organism>
<keyword evidence="3" id="KW-1185">Reference proteome</keyword>
<dbReference type="OrthoDB" id="3237344at2"/>
<name>A0A6H9WLP3_9MICO</name>
<comment type="caution">
    <text evidence="2">The sequence shown here is derived from an EMBL/GenBank/DDBJ whole genome shotgun (WGS) entry which is preliminary data.</text>
</comment>
<dbReference type="Pfam" id="PF06103">
    <property type="entry name" value="DUF948"/>
    <property type="match status" value="1"/>
</dbReference>
<keyword evidence="1" id="KW-1133">Transmembrane helix</keyword>
<reference evidence="2 3" key="1">
    <citation type="submission" date="2019-09" db="EMBL/GenBank/DDBJ databases">
        <title>Phylogeny of genus Pseudoclavibacter and closely related genus.</title>
        <authorList>
            <person name="Li Y."/>
        </authorList>
    </citation>
    <scope>NUCLEOTIDE SEQUENCE [LARGE SCALE GENOMIC DNA]</scope>
    <source>
        <strain evidence="2 3">EGI 60007</strain>
    </source>
</reference>
<protein>
    <submittedName>
        <fullName evidence="2">DUF948 domain-containing protein</fullName>
    </submittedName>
</protein>
<evidence type="ECO:0000313" key="2">
    <source>
        <dbReference type="EMBL" id="KAB1650073.1"/>
    </source>
</evidence>
<accession>A0A6H9WLP3</accession>
<sequence length="121" mass="12346">MTGGDIAGLIAAGVFLVLTALLAVPLLKLGGVFDELRAGIRESVDALTPTLAETQVTVKETNKQLEKVDTITTNVADTTTNVSSLVALTAATLGGPLIKLAGFTAAVKAGLSSLRSARRGR</sequence>
<dbReference type="EMBL" id="WBJY01000001">
    <property type="protein sequence ID" value="KAB1650073.1"/>
    <property type="molecule type" value="Genomic_DNA"/>
</dbReference>
<dbReference type="AlphaFoldDB" id="A0A6H9WLP3"/>
<evidence type="ECO:0000256" key="1">
    <source>
        <dbReference type="SAM" id="Phobius"/>
    </source>
</evidence>